<dbReference type="SMART" id="SM00254">
    <property type="entry name" value="ShKT"/>
    <property type="match status" value="1"/>
</dbReference>
<comment type="subcellular location">
    <subcellularLocation>
        <location evidence="3">Endomembrane system</location>
    </subcellularLocation>
    <subcellularLocation>
        <location evidence="2">Membrane</location>
        <topology evidence="2">Single-pass membrane protein</topology>
    </subcellularLocation>
</comment>
<organism evidence="14 15">
    <name type="scientific">Chrysochromulina tobinii</name>
    <dbReference type="NCBI Taxonomy" id="1460289"/>
    <lineage>
        <taxon>Eukaryota</taxon>
        <taxon>Haptista</taxon>
        <taxon>Haptophyta</taxon>
        <taxon>Prymnesiophyceae</taxon>
        <taxon>Prymnesiales</taxon>
        <taxon>Chrysochromulinaceae</taxon>
        <taxon>Chrysochromulina</taxon>
    </lineage>
</organism>
<dbReference type="OrthoDB" id="420380at2759"/>
<sequence>MKDKKPFKPAKGKGGKASLLTIGGVVAAIGLIYVFSSLYFNLPRSAPEPPRRRTSEVPRRRDSDASRPVASKPKSADRKRDVLGVPLEEDPNGVVESDDSKRRSSEWTSLPRSLPECIKAQEELMTIPVHWPGFHALCIETMAETHMSVLLHRRSGQRIRQPEVADVDPSPPSSLRAEGLRFPGDTPRPQMLIDGLIEQLKAKLLQHEFQPVDNMISTSAYDFPPNPWALFTQVGNPVLSDEDLRSLGPGAALYLYTGGQFIWPGVRIGHKTRVPIPITHGTEGEGGLTHKIVEMTTMSLRPTVMVLSGFLTEAECAFIKDYAKSRMVPSGLAMMDSSGDSKDVRTSTQTFMERSGSAQIRALEERAHNLTRLPYDNGENIQVVRYEKGQKYGAHRDFFNPNDYHKQPAMLRSVEYGARNRLATVFWYLQSVSESGESGPNGPGGETFFPRALNAEGREYNPWNGDHEDCYRGLYVPPVRGNAVLFYSMVPDGRLDERALHGGCRPRLDNVEKWGANQWIWNHPHRKTHSGTYPRKVDSQAKRAAAAQAAAAGKPGCVDQDPENCAAWAASGECEKNAAYMAEACKASCGKC</sequence>
<keyword evidence="5" id="KW-0479">Metal-binding</keyword>
<dbReference type="Gene3D" id="2.60.120.620">
    <property type="entry name" value="q2cbj1_9rhob like domain"/>
    <property type="match status" value="1"/>
</dbReference>
<dbReference type="GO" id="GO:0031418">
    <property type="term" value="F:L-ascorbic acid binding"/>
    <property type="evidence" value="ECO:0007669"/>
    <property type="project" value="InterPro"/>
</dbReference>
<evidence type="ECO:0000313" key="14">
    <source>
        <dbReference type="EMBL" id="KOO29064.1"/>
    </source>
</evidence>
<name>A0A0M0JR44_9EUKA</name>
<dbReference type="InterPro" id="IPR003582">
    <property type="entry name" value="ShKT_dom"/>
</dbReference>
<proteinExistence type="predicted"/>
<dbReference type="InterPro" id="IPR045054">
    <property type="entry name" value="P4HA-like"/>
</dbReference>
<accession>A0A0M0JR44</accession>
<evidence type="ECO:0000256" key="8">
    <source>
        <dbReference type="ARBA" id="ARBA00023002"/>
    </source>
</evidence>
<dbReference type="EMBL" id="JWZX01002470">
    <property type="protein sequence ID" value="KOO29064.1"/>
    <property type="molecule type" value="Genomic_DNA"/>
</dbReference>
<evidence type="ECO:0000256" key="3">
    <source>
        <dbReference type="ARBA" id="ARBA00004308"/>
    </source>
</evidence>
<dbReference type="Pfam" id="PF01549">
    <property type="entry name" value="ShK"/>
    <property type="match status" value="1"/>
</dbReference>
<dbReference type="PANTHER" id="PTHR10869">
    <property type="entry name" value="PROLYL 4-HYDROXYLASE ALPHA SUBUNIT"/>
    <property type="match status" value="1"/>
</dbReference>
<dbReference type="Gene3D" id="1.10.10.1940">
    <property type="match status" value="1"/>
</dbReference>
<evidence type="ECO:0000256" key="12">
    <source>
        <dbReference type="SAM" id="Phobius"/>
    </source>
</evidence>
<dbReference type="GO" id="GO:0005783">
    <property type="term" value="C:endoplasmic reticulum"/>
    <property type="evidence" value="ECO:0007669"/>
    <property type="project" value="TreeGrafter"/>
</dbReference>
<evidence type="ECO:0000313" key="15">
    <source>
        <dbReference type="Proteomes" id="UP000037460"/>
    </source>
</evidence>
<dbReference type="AlphaFoldDB" id="A0A0M0JR44"/>
<keyword evidence="9" id="KW-0408">Iron</keyword>
<dbReference type="Proteomes" id="UP000037460">
    <property type="component" value="Unassembled WGS sequence"/>
</dbReference>
<protein>
    <submittedName>
        <fullName evidence="14">Prolyl 4-hydroxylase alpha-1 subunit-like protein</fullName>
    </submittedName>
</protein>
<dbReference type="PANTHER" id="PTHR10869:SF246">
    <property type="entry name" value="TRANSMEMBRANE PROLYL 4-HYDROXYLASE"/>
    <property type="match status" value="1"/>
</dbReference>
<keyword evidence="8" id="KW-0560">Oxidoreductase</keyword>
<evidence type="ECO:0000256" key="11">
    <source>
        <dbReference type="SAM" id="MobiDB-lite"/>
    </source>
</evidence>
<dbReference type="GO" id="GO:0005506">
    <property type="term" value="F:iron ion binding"/>
    <property type="evidence" value="ECO:0007669"/>
    <property type="project" value="InterPro"/>
</dbReference>
<dbReference type="InterPro" id="IPR006620">
    <property type="entry name" value="Pro_4_hyd_alph"/>
</dbReference>
<dbReference type="GO" id="GO:0016020">
    <property type="term" value="C:membrane"/>
    <property type="evidence" value="ECO:0007669"/>
    <property type="project" value="UniProtKB-SubCell"/>
</dbReference>
<comment type="cofactor">
    <cofactor evidence="1">
        <name>L-ascorbate</name>
        <dbReference type="ChEBI" id="CHEBI:38290"/>
    </cofactor>
</comment>
<dbReference type="SMART" id="SM00702">
    <property type="entry name" value="P4Hc"/>
    <property type="match status" value="1"/>
</dbReference>
<feature type="domain" description="ShKT" evidence="13">
    <location>
        <begin position="557"/>
        <end position="592"/>
    </location>
</feature>
<evidence type="ECO:0000259" key="13">
    <source>
        <dbReference type="PROSITE" id="PS51670"/>
    </source>
</evidence>
<comment type="caution">
    <text evidence="14">The sequence shown here is derived from an EMBL/GenBank/DDBJ whole genome shotgun (WGS) entry which is preliminary data.</text>
</comment>
<evidence type="ECO:0000256" key="7">
    <source>
        <dbReference type="ARBA" id="ARBA00022989"/>
    </source>
</evidence>
<evidence type="ECO:0000256" key="6">
    <source>
        <dbReference type="ARBA" id="ARBA00022964"/>
    </source>
</evidence>
<evidence type="ECO:0000256" key="4">
    <source>
        <dbReference type="ARBA" id="ARBA00022692"/>
    </source>
</evidence>
<feature type="transmembrane region" description="Helical" evidence="12">
    <location>
        <begin position="20"/>
        <end position="42"/>
    </location>
</feature>
<evidence type="ECO:0000256" key="5">
    <source>
        <dbReference type="ARBA" id="ARBA00022723"/>
    </source>
</evidence>
<feature type="region of interest" description="Disordered" evidence="11">
    <location>
        <begin position="160"/>
        <end position="184"/>
    </location>
</feature>
<dbReference type="InterPro" id="IPR044862">
    <property type="entry name" value="Pro_4_hyd_alph_FE2OG_OXY"/>
</dbReference>
<feature type="compositionally biased region" description="Basic and acidic residues" evidence="11">
    <location>
        <begin position="49"/>
        <end position="65"/>
    </location>
</feature>
<reference evidence="15" key="1">
    <citation type="journal article" date="2015" name="PLoS Genet.">
        <title>Genome Sequence and Transcriptome Analyses of Chrysochromulina tobin: Metabolic Tools for Enhanced Algal Fitness in the Prominent Order Prymnesiales (Haptophyceae).</title>
        <authorList>
            <person name="Hovde B.T."/>
            <person name="Deodato C.R."/>
            <person name="Hunsperger H.M."/>
            <person name="Ryken S.A."/>
            <person name="Yost W."/>
            <person name="Jha R.K."/>
            <person name="Patterson J."/>
            <person name="Monnat R.J. Jr."/>
            <person name="Barlow S.B."/>
            <person name="Starkenburg S.R."/>
            <person name="Cattolico R.A."/>
        </authorList>
    </citation>
    <scope>NUCLEOTIDE SEQUENCE</scope>
    <source>
        <strain evidence="15">CCMP291</strain>
    </source>
</reference>
<keyword evidence="15" id="KW-1185">Reference proteome</keyword>
<dbReference type="Pfam" id="PF13640">
    <property type="entry name" value="2OG-FeII_Oxy_3"/>
    <property type="match status" value="1"/>
</dbReference>
<keyword evidence="6" id="KW-0223">Dioxygenase</keyword>
<dbReference type="PROSITE" id="PS51670">
    <property type="entry name" value="SHKT"/>
    <property type="match status" value="1"/>
</dbReference>
<feature type="region of interest" description="Disordered" evidence="11">
    <location>
        <begin position="45"/>
        <end position="111"/>
    </location>
</feature>
<evidence type="ECO:0000256" key="1">
    <source>
        <dbReference type="ARBA" id="ARBA00001961"/>
    </source>
</evidence>
<keyword evidence="4 12" id="KW-0812">Transmembrane</keyword>
<evidence type="ECO:0000256" key="2">
    <source>
        <dbReference type="ARBA" id="ARBA00004167"/>
    </source>
</evidence>
<keyword evidence="10 12" id="KW-0472">Membrane</keyword>
<dbReference type="GO" id="GO:0004656">
    <property type="term" value="F:procollagen-proline 4-dioxygenase activity"/>
    <property type="evidence" value="ECO:0007669"/>
    <property type="project" value="TreeGrafter"/>
</dbReference>
<evidence type="ECO:0000256" key="10">
    <source>
        <dbReference type="ARBA" id="ARBA00023136"/>
    </source>
</evidence>
<keyword evidence="7 12" id="KW-1133">Transmembrane helix</keyword>
<evidence type="ECO:0000256" key="9">
    <source>
        <dbReference type="ARBA" id="ARBA00023004"/>
    </source>
</evidence>
<gene>
    <name evidence="14" type="ORF">Ctob_001855</name>
</gene>